<gene>
    <name evidence="1" type="ORF">L1987_58528</name>
</gene>
<protein>
    <submittedName>
        <fullName evidence="1">Uncharacterized protein</fullName>
    </submittedName>
</protein>
<accession>A0ACB9DG14</accession>
<keyword evidence="2" id="KW-1185">Reference proteome</keyword>
<organism evidence="1 2">
    <name type="scientific">Smallanthus sonchifolius</name>
    <dbReference type="NCBI Taxonomy" id="185202"/>
    <lineage>
        <taxon>Eukaryota</taxon>
        <taxon>Viridiplantae</taxon>
        <taxon>Streptophyta</taxon>
        <taxon>Embryophyta</taxon>
        <taxon>Tracheophyta</taxon>
        <taxon>Spermatophyta</taxon>
        <taxon>Magnoliopsida</taxon>
        <taxon>eudicotyledons</taxon>
        <taxon>Gunneridae</taxon>
        <taxon>Pentapetalae</taxon>
        <taxon>asterids</taxon>
        <taxon>campanulids</taxon>
        <taxon>Asterales</taxon>
        <taxon>Asteraceae</taxon>
        <taxon>Asteroideae</taxon>
        <taxon>Heliantheae alliance</taxon>
        <taxon>Millerieae</taxon>
        <taxon>Smallanthus</taxon>
    </lineage>
</organism>
<comment type="caution">
    <text evidence="1">The sequence shown here is derived from an EMBL/GenBank/DDBJ whole genome shotgun (WGS) entry which is preliminary data.</text>
</comment>
<dbReference type="EMBL" id="CM042036">
    <property type="protein sequence ID" value="KAI3745416.1"/>
    <property type="molecule type" value="Genomic_DNA"/>
</dbReference>
<name>A0ACB9DG14_9ASTR</name>
<evidence type="ECO:0000313" key="2">
    <source>
        <dbReference type="Proteomes" id="UP001056120"/>
    </source>
</evidence>
<reference evidence="2" key="1">
    <citation type="journal article" date="2022" name="Mol. Ecol. Resour.">
        <title>The genomes of chicory, endive, great burdock and yacon provide insights into Asteraceae palaeo-polyploidization history and plant inulin production.</title>
        <authorList>
            <person name="Fan W."/>
            <person name="Wang S."/>
            <person name="Wang H."/>
            <person name="Wang A."/>
            <person name="Jiang F."/>
            <person name="Liu H."/>
            <person name="Zhao H."/>
            <person name="Xu D."/>
            <person name="Zhang Y."/>
        </authorList>
    </citation>
    <scope>NUCLEOTIDE SEQUENCE [LARGE SCALE GENOMIC DNA]</scope>
    <source>
        <strain evidence="2">cv. Yunnan</strain>
    </source>
</reference>
<reference evidence="1 2" key="2">
    <citation type="journal article" date="2022" name="Mol. Ecol. Resour.">
        <title>The genomes of chicory, endive, great burdock and yacon provide insights into Asteraceae paleo-polyploidization history and plant inulin production.</title>
        <authorList>
            <person name="Fan W."/>
            <person name="Wang S."/>
            <person name="Wang H."/>
            <person name="Wang A."/>
            <person name="Jiang F."/>
            <person name="Liu H."/>
            <person name="Zhao H."/>
            <person name="Xu D."/>
            <person name="Zhang Y."/>
        </authorList>
    </citation>
    <scope>NUCLEOTIDE SEQUENCE [LARGE SCALE GENOMIC DNA]</scope>
    <source>
        <strain evidence="2">cv. Yunnan</strain>
        <tissue evidence="1">Leaves</tissue>
    </source>
</reference>
<proteinExistence type="predicted"/>
<sequence>MLTKTLHGVGVQFNDEDPPSHKHCRHPIVTVTDDRYEEKMLLSKQDKSWYSILMLSDGSMLKLDAMIKIASKIRPMRQQLYLSNVEEGGGETMFPQKKTPVTHFYPSTIRNHNSKCRFHKKKSQRTDDSIGGDGVLERETEKEGKMRERKRLMMGGVGLWGE</sequence>
<evidence type="ECO:0000313" key="1">
    <source>
        <dbReference type="EMBL" id="KAI3745416.1"/>
    </source>
</evidence>
<dbReference type="Proteomes" id="UP001056120">
    <property type="component" value="Linkage Group LG19"/>
</dbReference>